<proteinExistence type="predicted"/>
<accession>E6PG22</accession>
<dbReference type="AlphaFoldDB" id="E6PG22"/>
<organism evidence="2">
    <name type="scientific">mine drainage metagenome</name>
    <dbReference type="NCBI Taxonomy" id="410659"/>
    <lineage>
        <taxon>unclassified sequences</taxon>
        <taxon>metagenomes</taxon>
        <taxon>ecological metagenomes</taxon>
    </lineage>
</organism>
<evidence type="ECO:0000256" key="1">
    <source>
        <dbReference type="SAM" id="MobiDB-lite"/>
    </source>
</evidence>
<name>E6PG22_9ZZZZ</name>
<feature type="region of interest" description="Disordered" evidence="1">
    <location>
        <begin position="1"/>
        <end position="22"/>
    </location>
</feature>
<protein>
    <submittedName>
        <fullName evidence="2">Uncharacterized protein</fullName>
    </submittedName>
</protein>
<sequence>MKHRPFGDGPSEHFLQTQCLSA</sequence>
<comment type="caution">
    <text evidence="2">The sequence shown here is derived from an EMBL/GenBank/DDBJ whole genome shotgun (WGS) entry which is preliminary data.</text>
</comment>
<dbReference type="EMBL" id="CABL01000008">
    <property type="protein sequence ID" value="CBH75409.1"/>
    <property type="molecule type" value="Genomic_DNA"/>
</dbReference>
<gene>
    <name evidence="2" type="ORF">CARN1_1426</name>
</gene>
<evidence type="ECO:0000313" key="2">
    <source>
        <dbReference type="EMBL" id="CBH75409.1"/>
    </source>
</evidence>
<reference evidence="2" key="1">
    <citation type="submission" date="2009-10" db="EMBL/GenBank/DDBJ databases">
        <title>Diversity of trophic interactions inside an arsenic-rich microbial ecosystem.</title>
        <authorList>
            <person name="Bertin P.N."/>
            <person name="Heinrich-Salmeron A."/>
            <person name="Pelletier E."/>
            <person name="Goulhen-Chollet F."/>
            <person name="Arsene-Ploetze F."/>
            <person name="Gallien S."/>
            <person name="Calteau A."/>
            <person name="Vallenet D."/>
            <person name="Casiot C."/>
            <person name="Chane-Woon-Ming B."/>
            <person name="Giloteaux L."/>
            <person name="Barakat M."/>
            <person name="Bonnefoy V."/>
            <person name="Bruneel O."/>
            <person name="Chandler M."/>
            <person name="Cleiss J."/>
            <person name="Duran R."/>
            <person name="Elbaz-Poulichet F."/>
            <person name="Fonknechten N."/>
            <person name="Lauga B."/>
            <person name="Mornico D."/>
            <person name="Ortet P."/>
            <person name="Schaeffer C."/>
            <person name="Siguier P."/>
            <person name="Alexander Thil Smith A."/>
            <person name="Van Dorsselaer A."/>
            <person name="Weissenbach J."/>
            <person name="Medigue C."/>
            <person name="Le Paslier D."/>
        </authorList>
    </citation>
    <scope>NUCLEOTIDE SEQUENCE</scope>
</reference>